<dbReference type="NCBIfam" id="TIGR01901">
    <property type="entry name" value="adhes_NPXG"/>
    <property type="match status" value="1"/>
</dbReference>
<keyword evidence="4" id="KW-1185">Reference proteome</keyword>
<proteinExistence type="predicted"/>
<evidence type="ECO:0000256" key="1">
    <source>
        <dbReference type="SAM" id="SignalP"/>
    </source>
</evidence>
<protein>
    <submittedName>
        <fullName evidence="3">Filamentous hemagglutinin N-terminal domain-containing protein</fullName>
    </submittedName>
</protein>
<reference evidence="3 4" key="1">
    <citation type="submission" date="2019-07" db="EMBL/GenBank/DDBJ databases">
        <title>Caenimonas sedimenti sp. nov., isolated from activated sludge.</title>
        <authorList>
            <person name="Xu J."/>
        </authorList>
    </citation>
    <scope>NUCLEOTIDE SEQUENCE [LARGE SCALE GENOMIC DNA]</scope>
    <source>
        <strain evidence="3 4">HX-9-20</strain>
    </source>
</reference>
<feature type="signal peptide" evidence="1">
    <location>
        <begin position="1"/>
        <end position="26"/>
    </location>
</feature>
<feature type="domain" description="Filamentous haemagglutinin FhaB/tRNA nuclease CdiA-like TPS" evidence="2">
    <location>
        <begin position="25"/>
        <end position="146"/>
    </location>
</feature>
<dbReference type="InterPro" id="IPR012334">
    <property type="entry name" value="Pectin_lyas_fold"/>
</dbReference>
<evidence type="ECO:0000313" key="4">
    <source>
        <dbReference type="Proteomes" id="UP000318199"/>
    </source>
</evidence>
<dbReference type="Proteomes" id="UP000318199">
    <property type="component" value="Unassembled WGS sequence"/>
</dbReference>
<dbReference type="InterPro" id="IPR011050">
    <property type="entry name" value="Pectin_lyase_fold/virulence"/>
</dbReference>
<dbReference type="Pfam" id="PF05860">
    <property type="entry name" value="TPS"/>
    <property type="match status" value="1"/>
</dbReference>
<keyword evidence="1" id="KW-0732">Signal</keyword>
<dbReference type="SUPFAM" id="SSF51126">
    <property type="entry name" value="Pectin lyase-like"/>
    <property type="match status" value="1"/>
</dbReference>
<sequence>MTAMRPRLLPLSLAVLALLGPLVAGAQVRTDGSVGAARNLSGPTYAITEDLGRRVGTNLFHSFDTFRIGGGETALFSTATPAIANVFGRVTGGQVSTIDGTIRLKAAAGVPALFLINPAGIVFGAGAAIDVPGAFYASTADSIRFPDGAFNADPARASTFSSAPPEAFGFLGERHGSVELRGAQLTNGDAPLSIVAGDVTLRDAASVRNRGGKLKAVAVGQQAVTIPLTGDPGLLRGRLRIEPGSSLQTESRADIAGGAIRVAAGRVEAEGATEGAVTGIRSTAQVTGTGGAVSVRADESLVLSHGAEIGSAAHGSGAAGRVQVAAGSLLMDAVDGDASVTSIRSLATASGASGDVTVHIAGDARLRGALIGTEASGEAGFAGPVRLTAKHLWLEDRARIQAYADSGRGGALAISAENLTVARSRIVSFSEVPVAVDVTVQDTLRIQDGASISTYSGGPLRVQARQVLLDNGSLESYAIGSVDAAGLTVTASEAVELLNGSTIETIFLSAGSSGPLKLTAGRLLVDASEIRSRAETSARGGDVLVSVAGGAELRNNGRLATETIGSTGSGLDHNAGGSITLRAKSLSLRGGLLEGINDSVHGRGGDVTLDVEEKLLVADDGSGAFAGIRVVREGDGPMAQGATAGSVVIRAGELVLDGQLDQPSDEYPLNTGIYTSSWRGRAGKLDIEARGPVLLRNAFVVSEGVYGGNSGAISLKSGTSVVLEESDISTASRAITETRVSRGGDISVEAPEIHLSGKERGSSIISDGSVSSGLGGGGRIRLRASGPITLRGDAIIGSFVRELGLFDANDGAAGNIGVDIQAGSLLLDATSADHRAYITSRTTAGTNDRARDLVLRIGGPIELHHGAYISTTTLGLGNAGDLSIDAGSLLIDTHGSGRGGVLSESVHAFFDGFVAGNAGSVVIRLAGDLAVRGGSRISSSAVQGAAGAVQVNAANIRLTGVYDGPMECGECLFGSSSISASVVALPDPLNTPASGQSGNVSVTAAQSIVVADGALINMQNSATVKDPALPSRGTLRLSAPRIEVRGNNASVNAASTGNVAASDIQIEAGSLVTVQNGRIITSATGSAGNGGSIRITAPVMALETGFVQANATAAGAAGGNIFMDVRALLSSHESLRVGGDTVAVFEANRVGGNVIQAAAPTGISGSIAIAAPQLDLVGALTPMAGDTLPAEPLGKSPCRRTGGSALGIAGRGGLALSATDPVGSQLGQAVSTSAGASVVRLAGRTGCAGSR</sequence>
<evidence type="ECO:0000313" key="3">
    <source>
        <dbReference type="EMBL" id="TWO69792.1"/>
    </source>
</evidence>
<comment type="caution">
    <text evidence="3">The sequence shown here is derived from an EMBL/GenBank/DDBJ whole genome shotgun (WGS) entry which is preliminary data.</text>
</comment>
<dbReference type="AlphaFoldDB" id="A0A562ZMH6"/>
<dbReference type="OrthoDB" id="218680at2"/>
<name>A0A562ZMH6_9BURK</name>
<dbReference type="InterPro" id="IPR008638">
    <property type="entry name" value="FhaB/CdiA-like_TPS"/>
</dbReference>
<accession>A0A562ZMH6</accession>
<organism evidence="3 4">
    <name type="scientific">Caenimonas sedimenti</name>
    <dbReference type="NCBI Taxonomy" id="2596921"/>
    <lineage>
        <taxon>Bacteria</taxon>
        <taxon>Pseudomonadati</taxon>
        <taxon>Pseudomonadota</taxon>
        <taxon>Betaproteobacteria</taxon>
        <taxon>Burkholderiales</taxon>
        <taxon>Comamonadaceae</taxon>
        <taxon>Caenimonas</taxon>
    </lineage>
</organism>
<dbReference type="SMART" id="SM00912">
    <property type="entry name" value="Haemagg_act"/>
    <property type="match status" value="1"/>
</dbReference>
<feature type="chain" id="PRO_5022151864" evidence="1">
    <location>
        <begin position="27"/>
        <end position="1251"/>
    </location>
</feature>
<dbReference type="RefSeq" id="WP_145894505.1">
    <property type="nucleotide sequence ID" value="NZ_VOBQ01000014.1"/>
</dbReference>
<dbReference type="Gene3D" id="2.160.20.10">
    <property type="entry name" value="Single-stranded right-handed beta-helix, Pectin lyase-like"/>
    <property type="match status" value="2"/>
</dbReference>
<gene>
    <name evidence="3" type="ORF">FN976_18410</name>
</gene>
<evidence type="ECO:0000259" key="2">
    <source>
        <dbReference type="SMART" id="SM00912"/>
    </source>
</evidence>
<dbReference type="EMBL" id="VOBQ01000014">
    <property type="protein sequence ID" value="TWO69792.1"/>
    <property type="molecule type" value="Genomic_DNA"/>
</dbReference>